<evidence type="ECO:0000259" key="2">
    <source>
        <dbReference type="PROSITE" id="PS50011"/>
    </source>
</evidence>
<dbReference type="GO" id="GO:0005524">
    <property type="term" value="F:ATP binding"/>
    <property type="evidence" value="ECO:0007669"/>
    <property type="project" value="InterPro"/>
</dbReference>
<dbReference type="GO" id="GO:0004672">
    <property type="term" value="F:protein kinase activity"/>
    <property type="evidence" value="ECO:0007669"/>
    <property type="project" value="InterPro"/>
</dbReference>
<dbReference type="Pfam" id="PF00069">
    <property type="entry name" value="Pkinase"/>
    <property type="match status" value="1"/>
</dbReference>
<protein>
    <recommendedName>
        <fullName evidence="2">Protein kinase domain-containing protein</fullName>
    </recommendedName>
</protein>
<dbReference type="PROSITE" id="PS50011">
    <property type="entry name" value="PROTEIN_KINASE_DOM"/>
    <property type="match status" value="1"/>
</dbReference>
<evidence type="ECO:0000256" key="1">
    <source>
        <dbReference type="ARBA" id="ARBA00022729"/>
    </source>
</evidence>
<evidence type="ECO:0000313" key="4">
    <source>
        <dbReference type="Proteomes" id="UP000593576"/>
    </source>
</evidence>
<proteinExistence type="predicted"/>
<dbReference type="EMBL" id="JABFAF010000012">
    <property type="protein sequence ID" value="MBA0872687.1"/>
    <property type="molecule type" value="Genomic_DNA"/>
</dbReference>
<keyword evidence="1" id="KW-0732">Signal</keyword>
<reference evidence="3 4" key="1">
    <citation type="journal article" date="2019" name="Genome Biol. Evol.">
        <title>Insights into the evolution of the New World diploid cottons (Gossypium, subgenus Houzingenia) based on genome sequencing.</title>
        <authorList>
            <person name="Grover C.E."/>
            <person name="Arick M.A. 2nd"/>
            <person name="Thrash A."/>
            <person name="Conover J.L."/>
            <person name="Sanders W.S."/>
            <person name="Peterson D.G."/>
            <person name="Frelichowski J.E."/>
            <person name="Scheffler J.A."/>
            <person name="Scheffler B.E."/>
            <person name="Wendel J.F."/>
        </authorList>
    </citation>
    <scope>NUCLEOTIDE SEQUENCE [LARGE SCALE GENOMIC DNA]</scope>
    <source>
        <strain evidence="3">1</strain>
        <tissue evidence="3">Leaf</tissue>
    </source>
</reference>
<dbReference type="SUPFAM" id="SSF56112">
    <property type="entry name" value="Protein kinase-like (PK-like)"/>
    <property type="match status" value="1"/>
</dbReference>
<dbReference type="OrthoDB" id="5857966at2759"/>
<dbReference type="AlphaFoldDB" id="A0A7J9MP67"/>
<evidence type="ECO:0000313" key="3">
    <source>
        <dbReference type="EMBL" id="MBA0872687.1"/>
    </source>
</evidence>
<dbReference type="InterPro" id="IPR051343">
    <property type="entry name" value="G-type_lectin_kinases/EP1-like"/>
</dbReference>
<organism evidence="3 4">
    <name type="scientific">Gossypium schwendimanii</name>
    <name type="common">Cotton</name>
    <dbReference type="NCBI Taxonomy" id="34291"/>
    <lineage>
        <taxon>Eukaryota</taxon>
        <taxon>Viridiplantae</taxon>
        <taxon>Streptophyta</taxon>
        <taxon>Embryophyta</taxon>
        <taxon>Tracheophyta</taxon>
        <taxon>Spermatophyta</taxon>
        <taxon>Magnoliopsida</taxon>
        <taxon>eudicotyledons</taxon>
        <taxon>Gunneridae</taxon>
        <taxon>Pentapetalae</taxon>
        <taxon>rosids</taxon>
        <taxon>malvids</taxon>
        <taxon>Malvales</taxon>
        <taxon>Malvaceae</taxon>
        <taxon>Malvoideae</taxon>
        <taxon>Gossypium</taxon>
    </lineage>
</organism>
<dbReference type="PANTHER" id="PTHR47976">
    <property type="entry name" value="G-TYPE LECTIN S-RECEPTOR-LIKE SERINE/THREONINE-PROTEIN KINASE SD2-5"/>
    <property type="match status" value="1"/>
</dbReference>
<dbReference type="InterPro" id="IPR011009">
    <property type="entry name" value="Kinase-like_dom_sf"/>
</dbReference>
<sequence>MDDLWRAKISDFGMAKLLMGDQTRTFTGARGTRGYVAPEWQKNTPISVKVDIYSYGVVLLETLFCRRNLDPNVSKPEEILLSTMVYGCLVEKELDKLMVGEEVDKRSLERMVMVALWCIQDEPALRPSIKTVVMMLEGITDICIPPCPTDSFI</sequence>
<dbReference type="InterPro" id="IPR000719">
    <property type="entry name" value="Prot_kinase_dom"/>
</dbReference>
<keyword evidence="4" id="KW-1185">Reference proteome</keyword>
<dbReference type="Proteomes" id="UP000593576">
    <property type="component" value="Unassembled WGS sequence"/>
</dbReference>
<name>A0A7J9MP67_GOSSC</name>
<dbReference type="PANTHER" id="PTHR47976:SF27">
    <property type="entry name" value="RECEPTOR-LIKE SERINE_THREONINE-PROTEIN KINASE"/>
    <property type="match status" value="1"/>
</dbReference>
<gene>
    <name evidence="3" type="ORF">Goshw_018668</name>
</gene>
<comment type="caution">
    <text evidence="3">The sequence shown here is derived from an EMBL/GenBank/DDBJ whole genome shotgun (WGS) entry which is preliminary data.</text>
</comment>
<dbReference type="Gene3D" id="1.10.510.10">
    <property type="entry name" value="Transferase(Phosphotransferase) domain 1"/>
    <property type="match status" value="1"/>
</dbReference>
<feature type="domain" description="Protein kinase" evidence="2">
    <location>
        <begin position="1"/>
        <end position="153"/>
    </location>
</feature>
<accession>A0A7J9MP67</accession>